<dbReference type="SUPFAM" id="SSF63829">
    <property type="entry name" value="Calcium-dependent phosphotriesterase"/>
    <property type="match status" value="1"/>
</dbReference>
<dbReference type="Gene3D" id="2.60.40.740">
    <property type="match status" value="7"/>
</dbReference>
<dbReference type="NCBIfam" id="TIGR04226">
    <property type="entry name" value="RrgB_K2N_iso_D2"/>
    <property type="match status" value="2"/>
</dbReference>
<feature type="region of interest" description="Disordered" evidence="6">
    <location>
        <begin position="2530"/>
        <end position="2557"/>
    </location>
</feature>
<evidence type="ECO:0000259" key="8">
    <source>
        <dbReference type="PROSITE" id="PS50847"/>
    </source>
</evidence>
<dbReference type="InterPro" id="IPR013783">
    <property type="entry name" value="Ig-like_fold"/>
</dbReference>
<dbReference type="Gene3D" id="2.60.40.290">
    <property type="match status" value="4"/>
</dbReference>
<dbReference type="PANTHER" id="PTHR34819:SF3">
    <property type="entry name" value="CELL SURFACE PROTEIN"/>
    <property type="match status" value="1"/>
</dbReference>
<proteinExistence type="predicted"/>
<dbReference type="InterPro" id="IPR051172">
    <property type="entry name" value="Chlamydia_OmcB"/>
</dbReference>
<dbReference type="InterPro" id="IPR012291">
    <property type="entry name" value="CBM2_carb-bd_dom_sf"/>
</dbReference>
<reference evidence="9" key="1">
    <citation type="journal article" date="2014" name="Int. J. Syst. Evol. Microbiol.">
        <title>Complete genome sequence of Corynebacterium casei LMG S-19264T (=DSM 44701T), isolated from a smear-ripened cheese.</title>
        <authorList>
            <consortium name="US DOE Joint Genome Institute (JGI-PGF)"/>
            <person name="Walter F."/>
            <person name="Albersmeier A."/>
            <person name="Kalinowski J."/>
            <person name="Ruckert C."/>
        </authorList>
    </citation>
    <scope>NUCLEOTIDE SEQUENCE</scope>
    <source>
        <strain evidence="9">JCM 4637</strain>
    </source>
</reference>
<dbReference type="InterPro" id="IPR057687">
    <property type="entry name" value="DUF7927"/>
</dbReference>
<dbReference type="RefSeq" id="WP_189825748.1">
    <property type="nucleotide sequence ID" value="NZ_BMVC01000012.1"/>
</dbReference>
<keyword evidence="5" id="KW-0119">Carbohydrate metabolism</keyword>
<comment type="caution">
    <text evidence="9">The sequence shown here is derived from an EMBL/GenBank/DDBJ whole genome shotgun (WGS) entry which is preliminary data.</text>
</comment>
<keyword evidence="7" id="KW-0812">Transmembrane</keyword>
<accession>A0A918X2M5</accession>
<keyword evidence="7" id="KW-0472">Membrane</keyword>
<keyword evidence="4" id="KW-0572">Peptidoglycan-anchor</keyword>
<feature type="region of interest" description="Disordered" evidence="6">
    <location>
        <begin position="2269"/>
        <end position="2289"/>
    </location>
</feature>
<feature type="compositionally biased region" description="Polar residues" evidence="6">
    <location>
        <begin position="666"/>
        <end position="681"/>
    </location>
</feature>
<dbReference type="GO" id="GO:0000272">
    <property type="term" value="P:polysaccharide catabolic process"/>
    <property type="evidence" value="ECO:0007669"/>
    <property type="project" value="UniProtKB-KW"/>
</dbReference>
<dbReference type="GO" id="GO:0004553">
    <property type="term" value="F:hydrolase activity, hydrolyzing O-glycosyl compounds"/>
    <property type="evidence" value="ECO:0007669"/>
    <property type="project" value="InterPro"/>
</dbReference>
<evidence type="ECO:0000313" key="9">
    <source>
        <dbReference type="EMBL" id="GHD05980.1"/>
    </source>
</evidence>
<dbReference type="InterPro" id="IPR026466">
    <property type="entry name" value="Fim_isopep_form_D2_dom"/>
</dbReference>
<sequence length="2735" mass="281772">MVRSRHDGTRTPPRSGRLGRAIGQWARKTLVGTVALGLVGLSPLPAYAADYPLQSDPSAEIDCDRLYYSNYLSGSQFDNDASGEPVITNRVISRRPSGSSLPAYWSTSMAAGRDPDTGKPALFYANYTTSNRTLYKHVQGTWQATDAIADGEQRPLPPGYNWGGLGADPARGKLFGAENLTYTKQFFSMDLKTGASKVFRPTAADPKDTVWPSYASVPDIFVDSDGFPYMGAYSGSTTYVYRIDVEAETATRVLQITGPGAQGGSLYGMAWHKDAIYVGNYSGQLYKVDPTTGASTAVSNAGYVERNRTGSPTSENGGSWPITDLASCDVAPPLVPTLKVSKSASVNGVPAGRAKPGDKVTYTVKLENTSTLDYTGATASDDLTQVLANATYNDDATAKDDTGAETGTFSAKPPPALAWNGTVKAGKTVTLTYSVTVKDEVADGAELRNTVTGNDDTNCKSGSTDPDCGTVVPLDDKPKVVVVKTSAPASVKPGEKVTYTITLTNPSRADYPAAKVEDDLTGVIGAATYNNDAAAKDGTGAALTAPAYAEPKLSWTGPVKAGGKVVITYTATVRKPVPAGKTTLRNAVTTDIPGQCPPDSTDPECGTVTPVAQLKIAKSSSPRSPKAGDKVTYTVTLTNDGDADWAGATTSDDLTDVVDDATYNSDAKATTSGTNTATQPSYDPDTKKLTWSGTVAKGSTVTITYTVTVNNPPGGNKRLSNAVVGPDGSSCEPGSTDPDCNDENPVSGLKIKKTASKTDAGPGDTITYTVTAENTGGAVAKAVTLADDLTGVVDDATYNNDAKTTTGGTNTATQPSYDTATKKLTWTGDIAAGTTVTMTYTVTVGKPPAGDKKLTNAVVGPEGSNCPPDSTDPDCTSVTPLGTIEIRKVADRTDAKPGDRITYTVTVRNTGEAAYKGASFTDDLTGVLDDATWDDNASSDSGTASFDAGTKKLTWTGDVAKGATVTVRYSVTVGKPPAGDKKLKNAVVGPEGSNCPPDSTAPECGTETPLGSIEIRKAADRTDAKPGDKITYTVTVRNTGAAAYKGATFTDDLTGVLDDAAWDDKVTADGGTATFDAAGKKLSWTGDVAAGATVTVTYTVTVGKPPAGDKKLKNAVVGPDDSNCPPDSTAPECGTETPVGAIEIRKTADRTDAKPGERITYTVTVRNTGAGHYKGATFADDLSGVLDDATWDDSVSAGSGTASFDAAAKKLTWTGDVAAGATVTVTYTVTVGKPPAGDKKLKNAVVGPEGSNCPPDSTAPECGTETPVGSIEIRKVSDRKDVKPGEKITYTVTVRNTGAGDYKGATFTDDLSGVLDDAAWDDKVTADGGTATFDAGGKKLSWSGDVAAGATVTVTYSVTVGKPPAGDKVLKNAVTGPGDSNCPPDSTDPECTSVTPVSAVEVRKAADRKDAKPGDKVTYTVTVRNTGAGDYKGATFADDLSGVLDDATWDDSVSAGSGTASFDAAAKKLTWTGDVAAGATVTVTYSVTVGKPPAGDKKLTNVLVGGDNCPPGSTDPECGTVTPVGAVEVRKAVDRTDAKPGDKVTYTVTVRNTGAGDYKGATFTDDLSGVLDDAAWDDNVSAGSGSATFDATAKKLSWSGDVAAGATVTVTYSVTVGKPPAGDKVLKNAVVGPEGSTCPPGSTEPECGTVTPVAALVVKKSGGPENPKVGDTVTYTVTVENTGGAEYKGASFEDDLTDVLDDASWGDSARADVGDVTFAAPRLTWTGDLRKGEKATVTYTVVVTNAGDKYLRNVVSSEGSNCEQGSDDPDCREILPRPGLEIRKSVQPADAKPGDTVTYTVKVRNTSADADYTGASFLDDLRGVLDDASWADRVTKTSGETAFDAGAKSFRWSGDVARGTTVTVTYQVVVGKPPAGDKVLKNAVVGPEDSTCPPGSTDPACGTVTPLGVVEIKKTSAPKDAKAGEKVTYTVTVRNTGAGDYKGATFTDDLSGVLDDATWDDSVRAGSGTASFDAASKKLTWTGDVAKGATVTVTYTVTVGKPPAGDKKLTNAVVGPEGTNCPPGSDDPDCSTTGGVALLDLKKTANPAAAKPGDTVTYTVVARNAGTATYEGASFEDDLSQVLDNAAYNGDARAEGGGTVTYTAPKLRWAHDLPAGATVTVTYSVTVNKPATGDKELKNAVTGPDDSSCPPGSTDPDCGEVVPVGSIDIRKTVAPAAPKPGEKVTYTVTVTNTGRTEYRGATFTDDLSGVLDDATYGEDATADSGNVVYARPKLTWNGDVAVGKTVTVVYSVTVGKPPAGDKVLKNAVTGPGDSNCPPDSTDPECSTSEPVPVLTVKKSGDTREAAKGDRVTYTLVVENTGDVDATGVVVSDDLSGVLDDATWDDTARADVGAVEFVAPKLTWTGDLRKGQRAVISYTVTVTLEGDETLLNTVVAPGTNCEEGSDDPDCTFVIPPVPPDDENKRIEVVKSATPSPVKAGGKVTYTLVIRNTGDGVYEDALVADDLSGVLDDATYNGDAQASAGAVAFQTPRLIWTGRLAVGASVTVRYSVTVGEPAKGDQKLRNVVDGGEKSNCPEGAADPRCSTVTPITPVEPPVEPPVRKLEIRKTATPHKVKPGGVVTFTITARNTGTAPYEAATFTDDLRRVLDDASYNGDARATVGAVRLVGDRLVWRGPLGAGKTVRVTFSVTVRPVLKGDGRLRNVVTGAGSNCRTGEEAGCSTTPEVVPPWPKKVKPHGKAAFLPLTGSEGVWGMGGGAAVLLVTGGGLVMASRRRG</sequence>
<evidence type="ECO:0000256" key="4">
    <source>
        <dbReference type="ARBA" id="ARBA00023088"/>
    </source>
</evidence>
<evidence type="ECO:0000256" key="1">
    <source>
        <dbReference type="ARBA" id="ARBA00022512"/>
    </source>
</evidence>
<dbReference type="InterPro" id="IPR019931">
    <property type="entry name" value="LPXTG_anchor"/>
</dbReference>
<evidence type="ECO:0000256" key="2">
    <source>
        <dbReference type="ARBA" id="ARBA00022525"/>
    </source>
</evidence>
<evidence type="ECO:0000313" key="10">
    <source>
        <dbReference type="Proteomes" id="UP000638353"/>
    </source>
</evidence>
<keyword evidence="7" id="KW-1133">Transmembrane helix</keyword>
<keyword evidence="3" id="KW-0732">Signal</keyword>
<dbReference type="NCBIfam" id="TIGR01451">
    <property type="entry name" value="B_ant_repeat"/>
    <property type="match status" value="15"/>
</dbReference>
<keyword evidence="2" id="KW-0964">Secreted</keyword>
<keyword evidence="1" id="KW-0134">Cell wall</keyword>
<reference evidence="9" key="2">
    <citation type="submission" date="2020-09" db="EMBL/GenBank/DDBJ databases">
        <authorList>
            <person name="Sun Q."/>
            <person name="Ohkuma M."/>
        </authorList>
    </citation>
    <scope>NUCLEOTIDE SEQUENCE</scope>
    <source>
        <strain evidence="9">JCM 4637</strain>
    </source>
</reference>
<dbReference type="Pfam" id="PF25549">
    <property type="entry name" value="DUF7927"/>
    <property type="match status" value="18"/>
</dbReference>
<evidence type="ECO:0000256" key="5">
    <source>
        <dbReference type="ARBA" id="ARBA00023326"/>
    </source>
</evidence>
<organism evidence="9 10">
    <name type="scientific">Streptomyces finlayi</name>
    <dbReference type="NCBI Taxonomy" id="67296"/>
    <lineage>
        <taxon>Bacteria</taxon>
        <taxon>Bacillati</taxon>
        <taxon>Actinomycetota</taxon>
        <taxon>Actinomycetes</taxon>
        <taxon>Kitasatosporales</taxon>
        <taxon>Streptomycetaceae</taxon>
        <taxon>Streptomyces</taxon>
    </lineage>
</organism>
<protein>
    <recommendedName>
        <fullName evidence="8">Gram-positive cocci surface proteins LPxTG domain-containing protein</fullName>
    </recommendedName>
</protein>
<dbReference type="Proteomes" id="UP000638353">
    <property type="component" value="Unassembled WGS sequence"/>
</dbReference>
<evidence type="ECO:0000256" key="3">
    <source>
        <dbReference type="ARBA" id="ARBA00022729"/>
    </source>
</evidence>
<feature type="transmembrane region" description="Helical" evidence="7">
    <location>
        <begin position="2710"/>
        <end position="2730"/>
    </location>
</feature>
<dbReference type="PROSITE" id="PS50847">
    <property type="entry name" value="GRAM_POS_ANCHORING"/>
    <property type="match status" value="1"/>
</dbReference>
<dbReference type="Gene3D" id="2.60.40.10">
    <property type="entry name" value="Immunoglobulins"/>
    <property type="match status" value="6"/>
</dbReference>
<dbReference type="EMBL" id="BMVC01000012">
    <property type="protein sequence ID" value="GHD05980.1"/>
    <property type="molecule type" value="Genomic_DNA"/>
</dbReference>
<feature type="region of interest" description="Disordered" evidence="6">
    <location>
        <begin position="2135"/>
        <end position="2157"/>
    </location>
</feature>
<dbReference type="GO" id="GO:0030247">
    <property type="term" value="F:polysaccharide binding"/>
    <property type="evidence" value="ECO:0007669"/>
    <property type="project" value="InterPro"/>
</dbReference>
<feature type="domain" description="Gram-positive cocci surface proteins LPxTG" evidence="8">
    <location>
        <begin position="2702"/>
        <end position="2735"/>
    </location>
</feature>
<dbReference type="InterPro" id="IPR047589">
    <property type="entry name" value="DUF11_rpt"/>
</dbReference>
<dbReference type="PANTHER" id="PTHR34819">
    <property type="entry name" value="LARGE CYSTEINE-RICH PERIPLASMIC PROTEIN OMCB"/>
    <property type="match status" value="1"/>
</dbReference>
<name>A0A918X2M5_9ACTN</name>
<evidence type="ECO:0000256" key="6">
    <source>
        <dbReference type="SAM" id="MobiDB-lite"/>
    </source>
</evidence>
<feature type="region of interest" description="Disordered" evidence="6">
    <location>
        <begin position="666"/>
        <end position="685"/>
    </location>
</feature>
<evidence type="ECO:0000256" key="7">
    <source>
        <dbReference type="SAM" id="Phobius"/>
    </source>
</evidence>
<keyword evidence="5" id="KW-0624">Polysaccharide degradation</keyword>
<gene>
    <name evidence="9" type="ORF">GCM10010334_57290</name>
</gene>